<evidence type="ECO:0000313" key="2">
    <source>
        <dbReference type="Proteomes" id="UP000249645"/>
    </source>
</evidence>
<proteinExistence type="predicted"/>
<dbReference type="AlphaFoldDB" id="A0A2W5GY32"/>
<reference evidence="1 2" key="1">
    <citation type="submission" date="2017-11" db="EMBL/GenBank/DDBJ databases">
        <title>Infants hospitalized years apart are colonized by the same room-sourced microbial strains.</title>
        <authorList>
            <person name="Brooks B."/>
            <person name="Olm M.R."/>
            <person name="Firek B.A."/>
            <person name="Baker R."/>
            <person name="Thomas B.C."/>
            <person name="Morowitz M.J."/>
            <person name="Banfield J.F."/>
        </authorList>
    </citation>
    <scope>NUCLEOTIDE SEQUENCE [LARGE SCALE GENOMIC DNA]</scope>
    <source>
        <strain evidence="1">S2_009_000_R2_76</strain>
    </source>
</reference>
<dbReference type="Proteomes" id="UP000249645">
    <property type="component" value="Unassembled WGS sequence"/>
</dbReference>
<comment type="caution">
    <text evidence="1">The sequence shown here is derived from an EMBL/GenBank/DDBJ whole genome shotgun (WGS) entry which is preliminary data.</text>
</comment>
<name>A0A2W5GY32_9SPHI</name>
<sequence length="75" mass="8495">MSNLSNKTEYKALLILGAMVKMYEQLHCLDMTKDDDMDTTAAKNLLKGVIETNGYQISYYRNNKKSIVKLAMPSS</sequence>
<dbReference type="EMBL" id="QFOI01000167">
    <property type="protein sequence ID" value="PZP48302.1"/>
    <property type="molecule type" value="Genomic_DNA"/>
</dbReference>
<organism evidence="1 2">
    <name type="scientific">Pseudopedobacter saltans</name>
    <dbReference type="NCBI Taxonomy" id="151895"/>
    <lineage>
        <taxon>Bacteria</taxon>
        <taxon>Pseudomonadati</taxon>
        <taxon>Bacteroidota</taxon>
        <taxon>Sphingobacteriia</taxon>
        <taxon>Sphingobacteriales</taxon>
        <taxon>Sphingobacteriaceae</taxon>
        <taxon>Pseudopedobacter</taxon>
    </lineage>
</organism>
<evidence type="ECO:0000313" key="1">
    <source>
        <dbReference type="EMBL" id="PZP48302.1"/>
    </source>
</evidence>
<accession>A0A2W5GY32</accession>
<gene>
    <name evidence="1" type="ORF">DI598_10195</name>
</gene>
<protein>
    <submittedName>
        <fullName evidence="1">Uncharacterized protein</fullName>
    </submittedName>
</protein>